<keyword evidence="2" id="KW-0378">Hydrolase</keyword>
<evidence type="ECO:0000313" key="4">
    <source>
        <dbReference type="EMBL" id="SFZ81688.1"/>
    </source>
</evidence>
<dbReference type="InterPro" id="IPR038969">
    <property type="entry name" value="FEN"/>
</dbReference>
<dbReference type="GO" id="GO:0033567">
    <property type="term" value="P:DNA replication, Okazaki fragment processing"/>
    <property type="evidence" value="ECO:0007669"/>
    <property type="project" value="InterPro"/>
</dbReference>
<evidence type="ECO:0000256" key="1">
    <source>
        <dbReference type="ARBA" id="ARBA00022722"/>
    </source>
</evidence>
<dbReference type="InterPro" id="IPR029060">
    <property type="entry name" value="PIN-like_dom_sf"/>
</dbReference>
<dbReference type="GO" id="GO:0003677">
    <property type="term" value="F:DNA binding"/>
    <property type="evidence" value="ECO:0007669"/>
    <property type="project" value="InterPro"/>
</dbReference>
<proteinExistence type="predicted"/>
<evidence type="ECO:0000256" key="2">
    <source>
        <dbReference type="ARBA" id="ARBA00022801"/>
    </source>
</evidence>
<keyword evidence="5" id="KW-1185">Reference proteome</keyword>
<dbReference type="SUPFAM" id="SSF47807">
    <property type="entry name" value="5' to 3' exonuclease, C-terminal subdomain"/>
    <property type="match status" value="1"/>
</dbReference>
<dbReference type="AlphaFoldDB" id="A0A1K2HTW0"/>
<dbReference type="InterPro" id="IPR020046">
    <property type="entry name" value="5-3_exonucl_a-hlix_arch_N"/>
</dbReference>
<feature type="domain" description="5'-3' exonuclease" evidence="3">
    <location>
        <begin position="21"/>
        <end position="255"/>
    </location>
</feature>
<dbReference type="InterPro" id="IPR036279">
    <property type="entry name" value="5-3_exonuclease_C_sf"/>
</dbReference>
<keyword evidence="1" id="KW-0540">Nuclease</keyword>
<evidence type="ECO:0000313" key="5">
    <source>
        <dbReference type="Proteomes" id="UP000183447"/>
    </source>
</evidence>
<dbReference type="STRING" id="665118.SAMN02983003_0635"/>
<dbReference type="GO" id="GO:0008409">
    <property type="term" value="F:5'-3' exonuclease activity"/>
    <property type="evidence" value="ECO:0007669"/>
    <property type="project" value="InterPro"/>
</dbReference>
<name>A0A1K2HTW0_9HYPH</name>
<dbReference type="Pfam" id="PF02739">
    <property type="entry name" value="5_3_exonuc_N"/>
    <property type="match status" value="1"/>
</dbReference>
<dbReference type="EMBL" id="FPKU01000001">
    <property type="protein sequence ID" value="SFZ81688.1"/>
    <property type="molecule type" value="Genomic_DNA"/>
</dbReference>
<dbReference type="InterPro" id="IPR002421">
    <property type="entry name" value="5-3_exonuclease"/>
</dbReference>
<protein>
    <submittedName>
        <fullName evidence="4">DNA polymerase-1</fullName>
    </submittedName>
</protein>
<sequence length="269" mass="29726">MLIYRAAFASQTTVDLGDGLGNTPIVDEDEAIAEAMRLVRKWTKLARCTEPVLVLSAVKSDSFRHRLWPAYKANRTAEKPAAYNAVRAALSDELEVLAEPGLEADDLLGIYGTEPGAEVVVVSGDKDMKTLPTLVLNPMHEDKPTRIRPTVADQMWMKQTMVGDAVDGYPGIPKVGPVTAQNLILNPTRLRKTVQYVGKRNPKPVEKWVEGEPCSVWQAMVDRAARAGLTEAELVAQAQLARILRHGDWNQDTRTVRLWTPNGPKELPL</sequence>
<dbReference type="Proteomes" id="UP000183447">
    <property type="component" value="Unassembled WGS sequence"/>
</dbReference>
<dbReference type="Gene3D" id="3.40.50.1010">
    <property type="entry name" value="5'-nuclease"/>
    <property type="match status" value="1"/>
</dbReference>
<dbReference type="Gene3D" id="1.10.150.20">
    <property type="entry name" value="5' to 3' exonuclease, C-terminal subdomain"/>
    <property type="match status" value="1"/>
</dbReference>
<dbReference type="GO" id="GO:0017108">
    <property type="term" value="F:5'-flap endonuclease activity"/>
    <property type="evidence" value="ECO:0007669"/>
    <property type="project" value="InterPro"/>
</dbReference>
<dbReference type="OrthoDB" id="9806424at2"/>
<organism evidence="4 5">
    <name type="scientific">Devosia enhydra</name>
    <dbReference type="NCBI Taxonomy" id="665118"/>
    <lineage>
        <taxon>Bacteria</taxon>
        <taxon>Pseudomonadati</taxon>
        <taxon>Pseudomonadota</taxon>
        <taxon>Alphaproteobacteria</taxon>
        <taxon>Hyphomicrobiales</taxon>
        <taxon>Devosiaceae</taxon>
        <taxon>Devosia</taxon>
    </lineage>
</organism>
<dbReference type="SMART" id="SM00475">
    <property type="entry name" value="53EXOc"/>
    <property type="match status" value="1"/>
</dbReference>
<reference evidence="4 5" key="1">
    <citation type="submission" date="2016-11" db="EMBL/GenBank/DDBJ databases">
        <authorList>
            <person name="Jaros S."/>
            <person name="Januszkiewicz K."/>
            <person name="Wedrychowicz H."/>
        </authorList>
    </citation>
    <scope>NUCLEOTIDE SEQUENCE [LARGE SCALE GENOMIC DNA]</scope>
    <source>
        <strain evidence="4 5">ATCC 23634</strain>
    </source>
</reference>
<accession>A0A1K2HTW0</accession>
<dbReference type="PANTHER" id="PTHR42646:SF2">
    <property type="entry name" value="5'-3' EXONUCLEASE FAMILY PROTEIN"/>
    <property type="match status" value="1"/>
</dbReference>
<evidence type="ECO:0000259" key="3">
    <source>
        <dbReference type="SMART" id="SM00475"/>
    </source>
</evidence>
<dbReference type="SUPFAM" id="SSF88723">
    <property type="entry name" value="PIN domain-like"/>
    <property type="match status" value="1"/>
</dbReference>
<dbReference type="PANTHER" id="PTHR42646">
    <property type="entry name" value="FLAP ENDONUCLEASE XNI"/>
    <property type="match status" value="1"/>
</dbReference>
<gene>
    <name evidence="4" type="ORF">SAMN02983003_0635</name>
</gene>